<evidence type="ECO:0000313" key="12">
    <source>
        <dbReference type="Proteomes" id="UP000250163"/>
    </source>
</evidence>
<dbReference type="EMBL" id="LS483250">
    <property type="protein sequence ID" value="SQD76980.1"/>
    <property type="molecule type" value="Genomic_DNA"/>
</dbReference>
<dbReference type="SUPFAM" id="SSF52242">
    <property type="entry name" value="Cobalamin (vitamin B12)-binding domain"/>
    <property type="match status" value="1"/>
</dbReference>
<dbReference type="PROSITE" id="PS51332">
    <property type="entry name" value="B12_BINDING"/>
    <property type="match status" value="1"/>
</dbReference>
<dbReference type="GO" id="GO:0005525">
    <property type="term" value="F:GTP binding"/>
    <property type="evidence" value="ECO:0007669"/>
    <property type="project" value="UniProtKB-KW"/>
</dbReference>
<evidence type="ECO:0000256" key="5">
    <source>
        <dbReference type="ARBA" id="ARBA00022801"/>
    </source>
</evidence>
<dbReference type="InterPro" id="IPR036724">
    <property type="entry name" value="Cobalamin-bd_sf"/>
</dbReference>
<dbReference type="GO" id="GO:0046872">
    <property type="term" value="F:metal ion binding"/>
    <property type="evidence" value="ECO:0007669"/>
    <property type="project" value="UniProtKB-KW"/>
</dbReference>
<dbReference type="GO" id="GO:0016787">
    <property type="term" value="F:hydrolase activity"/>
    <property type="evidence" value="ECO:0007669"/>
    <property type="project" value="UniProtKB-KW"/>
</dbReference>
<dbReference type="InterPro" id="IPR006158">
    <property type="entry name" value="Cobalamin-bd"/>
</dbReference>
<evidence type="ECO:0000256" key="4">
    <source>
        <dbReference type="ARBA" id="ARBA00022741"/>
    </source>
</evidence>
<dbReference type="PANTHER" id="PTHR43087">
    <property type="entry name" value="LYSINE/ARGININE/ORNITHINE TRANSPORT SYSTEM KINASE"/>
    <property type="match status" value="1"/>
</dbReference>
<dbReference type="SUPFAM" id="SSF51703">
    <property type="entry name" value="Cobalamin (vitamin B12)-dependent enzymes"/>
    <property type="match status" value="1"/>
</dbReference>
<keyword evidence="8 11" id="KW-0413">Isomerase</keyword>
<evidence type="ECO:0000256" key="8">
    <source>
        <dbReference type="ARBA" id="ARBA00023235"/>
    </source>
</evidence>
<dbReference type="Gene3D" id="3.20.20.240">
    <property type="entry name" value="Methylmalonyl-CoA mutase"/>
    <property type="match status" value="1"/>
</dbReference>
<dbReference type="SUPFAM" id="SSF52540">
    <property type="entry name" value="P-loop containing nucleoside triphosphate hydrolases"/>
    <property type="match status" value="1"/>
</dbReference>
<dbReference type="GO" id="GO:0031419">
    <property type="term" value="F:cobalamin binding"/>
    <property type="evidence" value="ECO:0007669"/>
    <property type="project" value="UniProtKB-KW"/>
</dbReference>
<keyword evidence="12" id="KW-1185">Reference proteome</keyword>
<comment type="cofactor">
    <cofactor evidence="1">
        <name>adenosylcob(III)alamin</name>
        <dbReference type="ChEBI" id="CHEBI:18408"/>
    </cofactor>
</comment>
<dbReference type="PANTHER" id="PTHR43087:SF1">
    <property type="entry name" value="LAO_AO TRANSPORT SYSTEM ATPASE"/>
    <property type="match status" value="1"/>
</dbReference>
<dbReference type="InterPro" id="IPR006099">
    <property type="entry name" value="MeMalonylCoA_mutase_a/b_cat"/>
</dbReference>
<proteinExistence type="predicted"/>
<dbReference type="InterPro" id="IPR006159">
    <property type="entry name" value="Acid_CoA_mut_C"/>
</dbReference>
<dbReference type="Pfam" id="PF02310">
    <property type="entry name" value="B12-binding"/>
    <property type="match status" value="1"/>
</dbReference>
<feature type="domain" description="B12-binding" evidence="10">
    <location>
        <begin position="9"/>
        <end position="140"/>
    </location>
</feature>
<sequence>MKTTSTKYPLRILTATCLFDGHDAAINIVRRLLQARGVEVIHLGINRSVHDVVTAALQEDVDAIAMSSYQGGHNAYFGYLLSSLADVGAKPAVFVGGGATITSDEARSLEEQGVSRVYTSADVLSLDEMISDLLGRLMAIKPKGKAKFKVTKPGLIPVTDLYFGQLITAIEQNRLPNSSTSTSKDKVSSVLSSGSPAKKSLVMGITGTGGAGKSTFSDELLRALLQLYPDIKVAYLAVDPSGQKTGGALLGDRIRINTLPHERLFMRSIATRQANVSVSQSLQTCVPMLINHGFDLVLIETAGIGQSDSAIVDMVDFSLYLMTKDYGASSQLEKIEMLQYADAVVLNKADQQGSEDAFNDVQQQWRFNQHESNIASDELPIFAMVASHYNDHGFGRFIAFLITKLPFTAQADVKNAYQQTLTTYPRYDWTLTTSQLQLQNADYLTAIYNHYVDITAQNSQQIEQVRTLHTCYQMLSDLGDPCLPVKLARYPQADVDNESDTDSFLVTNASLKVLFPPLRSRYNKLLAQISVPLRHALLAWFRDDEELALKRIEEGVDTIACHQSYGEHRDHFVSLSGTVIPHVAKPNERHWDNITAFLLNENCPGQYPYTAGVFPTRHNDEDPTRMFAGEGLPEDTNKRFHYLIKGQKSIRLSTAFDPNTLYGHDPAISPDVFACIGMSGVSIATLDNMKVLYSGIDLCDSGTSVSMTINGPAPILMAWFLHTAIDQQVELYLTQANLWRKANKLIKVYLSSCGSSSSNSKRANERPVYRGDLPQGHNGLGLKLLGISGQMLMIDLLGLEDEYIALKTATYNKVRGTLQADILKEEIAQNECIFSLGFALKLMADMQGYFSRNGIAKFYPVSVSGYHIGEAGANPVTQLAFTLANGFTLLEYYLAQGLDINDVAPRLSFFFSNGMDPEYAVIGRVARRIWARTLKSVYNANERSQKLKYHIQTSGRSLQSQEIDLNDIRTSLQAFYALCDNCNSLHTNAYDETITTPTENSVYRALSIQSIINREFGLNKNQNPLQGSYVIGLLTDRVEEAVYGEFNRLARRGGVLGAIESGYQRTQIQLQSMYYEKLKGSAKLDMVGVNCMSRDEGVNDSIPLSNKQLVRCCDNKKQQQIDGVLQFRQQHKQQGELALVAMKVALLSNHDVESNSFAALMSAAPFASLSQLTDVLYVVGGKYRRNM</sequence>
<keyword evidence="7" id="KW-0143">Chaperone</keyword>
<keyword evidence="3" id="KW-0479">Metal-binding</keyword>
<keyword evidence="9" id="KW-0170">Cobalt</keyword>
<dbReference type="AlphaFoldDB" id="A0A330LJF6"/>
<dbReference type="OrthoDB" id="9762378at2"/>
<keyword evidence="6" id="KW-0342">GTP-binding</keyword>
<accession>A0A330LJF6</accession>
<organism evidence="11 12">
    <name type="scientific">Moritella yayanosii</name>
    <dbReference type="NCBI Taxonomy" id="69539"/>
    <lineage>
        <taxon>Bacteria</taxon>
        <taxon>Pseudomonadati</taxon>
        <taxon>Pseudomonadota</taxon>
        <taxon>Gammaproteobacteria</taxon>
        <taxon>Alteromonadales</taxon>
        <taxon>Moritellaceae</taxon>
        <taxon>Moritella</taxon>
    </lineage>
</organism>
<reference evidence="12" key="1">
    <citation type="submission" date="2018-05" db="EMBL/GenBank/DDBJ databases">
        <authorList>
            <person name="Cea G.-C."/>
            <person name="William W."/>
        </authorList>
    </citation>
    <scope>NUCLEOTIDE SEQUENCE [LARGE SCALE GENOMIC DNA]</scope>
    <source>
        <strain evidence="12">DB21MT 5</strain>
    </source>
</reference>
<dbReference type="KEGG" id="mya:MORIYA_0502"/>
<evidence type="ECO:0000313" key="11">
    <source>
        <dbReference type="EMBL" id="SQD76980.1"/>
    </source>
</evidence>
<name>A0A330LJF6_9GAMM</name>
<dbReference type="GO" id="GO:0047727">
    <property type="term" value="F:isobutyryl-CoA mutase activity"/>
    <property type="evidence" value="ECO:0007669"/>
    <property type="project" value="UniProtKB-EC"/>
</dbReference>
<evidence type="ECO:0000256" key="3">
    <source>
        <dbReference type="ARBA" id="ARBA00022723"/>
    </source>
</evidence>
<dbReference type="EC" id="3.6.5.-" evidence="11"/>
<evidence type="ECO:0000259" key="10">
    <source>
        <dbReference type="PROSITE" id="PS51332"/>
    </source>
</evidence>
<dbReference type="NCBIfam" id="TIGR00640">
    <property type="entry name" value="acid_CoA_mut_C"/>
    <property type="match status" value="1"/>
</dbReference>
<keyword evidence="5 11" id="KW-0378">Hydrolase</keyword>
<evidence type="ECO:0000256" key="9">
    <source>
        <dbReference type="ARBA" id="ARBA00023285"/>
    </source>
</evidence>
<gene>
    <name evidence="11" type="primary">icmF</name>
    <name evidence="11" type="ORF">MORIYA_0502</name>
</gene>
<dbReference type="Pfam" id="PF01642">
    <property type="entry name" value="MM_CoA_mutase"/>
    <property type="match status" value="2"/>
</dbReference>
<dbReference type="InterPro" id="IPR016176">
    <property type="entry name" value="Cbl-dep_enz_cat"/>
</dbReference>
<dbReference type="InterPro" id="IPR052040">
    <property type="entry name" value="GTPase/Isobutyryl-CoA_mutase"/>
</dbReference>
<evidence type="ECO:0000256" key="1">
    <source>
        <dbReference type="ARBA" id="ARBA00001922"/>
    </source>
</evidence>
<dbReference type="Pfam" id="PF03308">
    <property type="entry name" value="MeaB"/>
    <property type="match status" value="1"/>
</dbReference>
<keyword evidence="2" id="KW-0846">Cobalamin</keyword>
<dbReference type="RefSeq" id="WP_112712397.1">
    <property type="nucleotide sequence ID" value="NZ_LS483250.1"/>
</dbReference>
<protein>
    <submittedName>
        <fullName evidence="11">Isobutyryl-CoA mutase / P-loop GTPase</fullName>
        <ecNumber evidence="11">3.6.5.-</ecNumber>
        <ecNumber evidence="11">5.4.99.13</ecNumber>
    </submittedName>
</protein>
<evidence type="ECO:0000256" key="2">
    <source>
        <dbReference type="ARBA" id="ARBA00022628"/>
    </source>
</evidence>
<dbReference type="InterPro" id="IPR027417">
    <property type="entry name" value="P-loop_NTPase"/>
</dbReference>
<dbReference type="Gene3D" id="3.40.50.300">
    <property type="entry name" value="P-loop containing nucleotide triphosphate hydrolases"/>
    <property type="match status" value="1"/>
</dbReference>
<evidence type="ECO:0000256" key="7">
    <source>
        <dbReference type="ARBA" id="ARBA00023186"/>
    </source>
</evidence>
<evidence type="ECO:0000256" key="6">
    <source>
        <dbReference type="ARBA" id="ARBA00023134"/>
    </source>
</evidence>
<dbReference type="EC" id="5.4.99.13" evidence="11"/>
<keyword evidence="4" id="KW-0547">Nucleotide-binding</keyword>
<dbReference type="Gene3D" id="3.40.50.280">
    <property type="entry name" value="Cobalamin-binding domain"/>
    <property type="match status" value="1"/>
</dbReference>
<dbReference type="Proteomes" id="UP000250163">
    <property type="component" value="Chromosome MORIYA"/>
</dbReference>